<dbReference type="InterPro" id="IPR013324">
    <property type="entry name" value="RNA_pol_sigma_r3/r4-like"/>
</dbReference>
<dbReference type="GO" id="GO:0003677">
    <property type="term" value="F:DNA binding"/>
    <property type="evidence" value="ECO:0007669"/>
    <property type="project" value="UniProtKB-KW"/>
</dbReference>
<evidence type="ECO:0000256" key="3">
    <source>
        <dbReference type="ARBA" id="ARBA00023082"/>
    </source>
</evidence>
<dbReference type="Proteomes" id="UP000001876">
    <property type="component" value="Unassembled WGS sequence"/>
</dbReference>
<dbReference type="Gene3D" id="1.10.10.10">
    <property type="entry name" value="Winged helix-like DNA-binding domain superfamily/Winged helix DNA-binding domain"/>
    <property type="match status" value="2"/>
</dbReference>
<evidence type="ECO:0000259" key="9">
    <source>
        <dbReference type="Pfam" id="PF04545"/>
    </source>
</evidence>
<evidence type="ECO:0000313" key="11">
    <source>
        <dbReference type="Proteomes" id="UP000001876"/>
    </source>
</evidence>
<dbReference type="GO" id="GO:0006352">
    <property type="term" value="P:DNA-templated transcription initiation"/>
    <property type="evidence" value="ECO:0007669"/>
    <property type="project" value="InterPro"/>
</dbReference>
<feature type="region of interest" description="Disordered" evidence="6">
    <location>
        <begin position="362"/>
        <end position="425"/>
    </location>
</feature>
<evidence type="ECO:0000256" key="4">
    <source>
        <dbReference type="ARBA" id="ARBA00023125"/>
    </source>
</evidence>
<dbReference type="InterPro" id="IPR036388">
    <property type="entry name" value="WH-like_DNA-bd_sf"/>
</dbReference>
<reference evidence="10 11" key="1">
    <citation type="journal article" date="2009" name="Science">
        <title>Green evolution and dynamic adaptations revealed by genomes of the marine picoeukaryotes Micromonas.</title>
        <authorList>
            <person name="Worden A.Z."/>
            <person name="Lee J.H."/>
            <person name="Mock T."/>
            <person name="Rouze P."/>
            <person name="Simmons M.P."/>
            <person name="Aerts A.L."/>
            <person name="Allen A.E."/>
            <person name="Cuvelier M.L."/>
            <person name="Derelle E."/>
            <person name="Everett M.V."/>
            <person name="Foulon E."/>
            <person name="Grimwood J."/>
            <person name="Gundlach H."/>
            <person name="Henrissat B."/>
            <person name="Napoli C."/>
            <person name="McDonald S.M."/>
            <person name="Parker M.S."/>
            <person name="Rombauts S."/>
            <person name="Salamov A."/>
            <person name="Von Dassow P."/>
            <person name="Badger J.H."/>
            <person name="Coutinho P.M."/>
            <person name="Demir E."/>
            <person name="Dubchak I."/>
            <person name="Gentemann C."/>
            <person name="Eikrem W."/>
            <person name="Gready J.E."/>
            <person name="John U."/>
            <person name="Lanier W."/>
            <person name="Lindquist E.A."/>
            <person name="Lucas S."/>
            <person name="Mayer K.F."/>
            <person name="Moreau H."/>
            <person name="Not F."/>
            <person name="Otillar R."/>
            <person name="Panaud O."/>
            <person name="Pangilinan J."/>
            <person name="Paulsen I."/>
            <person name="Piegu B."/>
            <person name="Poliakov A."/>
            <person name="Robbens S."/>
            <person name="Schmutz J."/>
            <person name="Toulza E."/>
            <person name="Wyss T."/>
            <person name="Zelensky A."/>
            <person name="Zhou K."/>
            <person name="Armbrust E.V."/>
            <person name="Bhattacharya D."/>
            <person name="Goodenough U.W."/>
            <person name="Van de Peer Y."/>
            <person name="Grigoriev I.V."/>
        </authorList>
    </citation>
    <scope>NUCLEOTIDE SEQUENCE [LARGE SCALE GENOMIC DNA]</scope>
    <source>
        <strain evidence="10 11">CCMP1545</strain>
    </source>
</reference>
<dbReference type="SUPFAM" id="SSF88659">
    <property type="entry name" value="Sigma3 and sigma4 domains of RNA polymerase sigma factors"/>
    <property type="match status" value="2"/>
</dbReference>
<dbReference type="GeneID" id="9686087"/>
<evidence type="ECO:0000313" key="10">
    <source>
        <dbReference type="EMBL" id="EEH55120.1"/>
    </source>
</evidence>
<dbReference type="OrthoDB" id="206108at2759"/>
<dbReference type="GO" id="GO:0016987">
    <property type="term" value="F:sigma factor activity"/>
    <property type="evidence" value="ECO:0007669"/>
    <property type="project" value="UniProtKB-KW"/>
</dbReference>
<accession>C1MX85</accession>
<dbReference type="InterPro" id="IPR000943">
    <property type="entry name" value="RNA_pol_sigma70"/>
</dbReference>
<evidence type="ECO:0000256" key="6">
    <source>
        <dbReference type="SAM" id="MobiDB-lite"/>
    </source>
</evidence>
<dbReference type="Pfam" id="PF04542">
    <property type="entry name" value="Sigma70_r2"/>
    <property type="match status" value="1"/>
</dbReference>
<name>C1MX85_MICPC</name>
<dbReference type="InterPro" id="IPR007624">
    <property type="entry name" value="RNA_pol_sigma70_r3"/>
</dbReference>
<evidence type="ECO:0000259" key="8">
    <source>
        <dbReference type="Pfam" id="PF04542"/>
    </source>
</evidence>
<dbReference type="SUPFAM" id="SSF88946">
    <property type="entry name" value="Sigma2 domain of RNA polymerase sigma factors"/>
    <property type="match status" value="1"/>
</dbReference>
<dbReference type="eggNOG" id="ENOG502QVXR">
    <property type="taxonomic scope" value="Eukaryota"/>
</dbReference>
<keyword evidence="4" id="KW-0238">DNA-binding</keyword>
<dbReference type="InterPro" id="IPR007627">
    <property type="entry name" value="RNA_pol_sigma70_r2"/>
</dbReference>
<dbReference type="NCBIfam" id="TIGR02937">
    <property type="entry name" value="sigma70-ECF"/>
    <property type="match status" value="1"/>
</dbReference>
<dbReference type="OMA" id="RENTHDR"/>
<feature type="compositionally biased region" description="Gly residues" evidence="6">
    <location>
        <begin position="383"/>
        <end position="392"/>
    </location>
</feature>
<protein>
    <submittedName>
        <fullName evidence="10">Predicted protein</fullName>
    </submittedName>
</protein>
<feature type="compositionally biased region" description="Basic residues" evidence="6">
    <location>
        <begin position="398"/>
        <end position="407"/>
    </location>
</feature>
<dbReference type="Pfam" id="PF04539">
    <property type="entry name" value="Sigma70_r3"/>
    <property type="match status" value="1"/>
</dbReference>
<feature type="non-terminal residue" evidence="10">
    <location>
        <position position="1"/>
    </location>
</feature>
<dbReference type="PANTHER" id="PTHR30603:SF47">
    <property type="entry name" value="RNA POLYMERASE SIGMA FACTOR SIGD, CHLOROPLASTIC"/>
    <property type="match status" value="1"/>
</dbReference>
<dbReference type="Gene3D" id="1.10.601.10">
    <property type="entry name" value="RNA Polymerase Primary Sigma Factor"/>
    <property type="match status" value="1"/>
</dbReference>
<dbReference type="InterPro" id="IPR013325">
    <property type="entry name" value="RNA_pol_sigma_r2"/>
</dbReference>
<dbReference type="RefSeq" id="XP_003060351.1">
    <property type="nucleotide sequence ID" value="XM_003060305.1"/>
</dbReference>
<keyword evidence="11" id="KW-1185">Reference proteome</keyword>
<gene>
    <name evidence="10" type="ORF">MICPUCDRAFT_19393</name>
</gene>
<dbReference type="AlphaFoldDB" id="C1MX85"/>
<keyword evidence="2" id="KW-0805">Transcription regulation</keyword>
<evidence type="ECO:0000256" key="5">
    <source>
        <dbReference type="ARBA" id="ARBA00023163"/>
    </source>
</evidence>
<dbReference type="InterPro" id="IPR050239">
    <property type="entry name" value="Sigma-70_RNA_pol_init_factors"/>
</dbReference>
<dbReference type="KEGG" id="mpp:MICPUCDRAFT_19393"/>
<dbReference type="EMBL" id="GG663742">
    <property type="protein sequence ID" value="EEH55120.1"/>
    <property type="molecule type" value="Genomic_DNA"/>
</dbReference>
<dbReference type="InterPro" id="IPR014284">
    <property type="entry name" value="RNA_pol_sigma-70_dom"/>
</dbReference>
<evidence type="ECO:0000259" key="7">
    <source>
        <dbReference type="Pfam" id="PF04539"/>
    </source>
</evidence>
<keyword evidence="5" id="KW-0804">Transcription</keyword>
<dbReference type="Pfam" id="PF04545">
    <property type="entry name" value="Sigma70_r4"/>
    <property type="match status" value="1"/>
</dbReference>
<keyword evidence="3" id="KW-0731">Sigma factor</keyword>
<dbReference type="InterPro" id="IPR007630">
    <property type="entry name" value="RNA_pol_sigma70_r4"/>
</dbReference>
<sequence>GRGKLLTADEEKELGGAIQQLLRIEAMENELVEASIAEELRRDKAAAAAADRGEIVTAIDAGQNARRQLVVKNVGLAYSIARDVFEKLNHADRGLLSVSDLAQEGCAGLAQAADKFDPSRGYKFSTYAYNWTRKYVVNAIQNNGRTIRLPIHMHEIMQRAKKATRELTQKHGRAPTDEEMSRTLGVPVSRVQEINDWARSTLSLDVGGGGRSSDDGDGGAEGMMDGIVFALGSKDGKDGMLSPHEAAEADMEADLLRRDLEEAFATLLPREAFVLRHRFGLAAAASTALGTLLGVSHETIRTYERRALEKLKQPSRAARFVRYLDKEDVERYTEAQGAKGAEELANALSAALVAADAKAGGGRIARRRNPATTPSPMIDLASDGGGGGGGGKAAATTKPRRARRPRKVDKSAESEATVEMTVEVK</sequence>
<dbReference type="STRING" id="564608.C1MX85"/>
<feature type="domain" description="RNA polymerase sigma-70 region 3" evidence="7">
    <location>
        <begin position="158"/>
        <end position="206"/>
    </location>
</feature>
<dbReference type="PANTHER" id="PTHR30603">
    <property type="entry name" value="RNA POLYMERASE SIGMA FACTOR RPO"/>
    <property type="match status" value="1"/>
</dbReference>
<evidence type="ECO:0000256" key="1">
    <source>
        <dbReference type="ARBA" id="ARBA00007788"/>
    </source>
</evidence>
<comment type="similarity">
    <text evidence="1">Belongs to the sigma-70 factor family.</text>
</comment>
<evidence type="ECO:0000256" key="2">
    <source>
        <dbReference type="ARBA" id="ARBA00023015"/>
    </source>
</evidence>
<organism evidence="11">
    <name type="scientific">Micromonas pusilla (strain CCMP1545)</name>
    <name type="common">Picoplanktonic green alga</name>
    <dbReference type="NCBI Taxonomy" id="564608"/>
    <lineage>
        <taxon>Eukaryota</taxon>
        <taxon>Viridiplantae</taxon>
        <taxon>Chlorophyta</taxon>
        <taxon>Mamiellophyceae</taxon>
        <taxon>Mamiellales</taxon>
        <taxon>Mamiellaceae</taxon>
        <taxon>Micromonas</taxon>
    </lineage>
</organism>
<proteinExistence type="inferred from homology"/>
<feature type="domain" description="RNA polymerase sigma-70 region 4" evidence="9">
    <location>
        <begin position="263"/>
        <end position="313"/>
    </location>
</feature>
<feature type="domain" description="RNA polymerase sigma-70 region 2" evidence="8">
    <location>
        <begin position="70"/>
        <end position="145"/>
    </location>
</feature>
<dbReference type="PRINTS" id="PR00046">
    <property type="entry name" value="SIGMA70FCT"/>
</dbReference>